<dbReference type="GO" id="GO:0005886">
    <property type="term" value="C:plasma membrane"/>
    <property type="evidence" value="ECO:0007669"/>
    <property type="project" value="UniProtKB-SubCell"/>
</dbReference>
<feature type="transmembrane region" description="Helical" evidence="8">
    <location>
        <begin position="134"/>
        <end position="155"/>
    </location>
</feature>
<feature type="transmembrane region" description="Helical" evidence="8">
    <location>
        <begin position="201"/>
        <end position="223"/>
    </location>
</feature>
<evidence type="ECO:0000256" key="8">
    <source>
        <dbReference type="SAM" id="Phobius"/>
    </source>
</evidence>
<reference evidence="10 11" key="1">
    <citation type="journal article" date="2015" name="Nature">
        <title>rRNA introns, odd ribosomes, and small enigmatic genomes across a large radiation of phyla.</title>
        <authorList>
            <person name="Brown C.T."/>
            <person name="Hug L.A."/>
            <person name="Thomas B.C."/>
            <person name="Sharon I."/>
            <person name="Castelle C.J."/>
            <person name="Singh A."/>
            <person name="Wilkins M.J."/>
            <person name="Williams K.H."/>
            <person name="Banfield J.F."/>
        </authorList>
    </citation>
    <scope>NUCLEOTIDE SEQUENCE [LARGE SCALE GENOMIC DNA]</scope>
</reference>
<feature type="transmembrane region" description="Helical" evidence="8">
    <location>
        <begin position="372"/>
        <end position="393"/>
    </location>
</feature>
<gene>
    <name evidence="10" type="ORF">UU85_C0005G0005</name>
</gene>
<evidence type="ECO:0000256" key="7">
    <source>
        <dbReference type="ARBA" id="ARBA00023136"/>
    </source>
</evidence>
<keyword evidence="5 8" id="KW-0812">Transmembrane</keyword>
<dbReference type="GO" id="GO:0016763">
    <property type="term" value="F:pentosyltransferase activity"/>
    <property type="evidence" value="ECO:0007669"/>
    <property type="project" value="TreeGrafter"/>
</dbReference>
<proteinExistence type="predicted"/>
<evidence type="ECO:0000256" key="6">
    <source>
        <dbReference type="ARBA" id="ARBA00022989"/>
    </source>
</evidence>
<evidence type="ECO:0000256" key="5">
    <source>
        <dbReference type="ARBA" id="ARBA00022692"/>
    </source>
</evidence>
<protein>
    <submittedName>
        <fullName evidence="10">Glycosyl transferase, family 39</fullName>
    </submittedName>
</protein>
<evidence type="ECO:0000313" key="10">
    <source>
        <dbReference type="EMBL" id="KKS25195.1"/>
    </source>
</evidence>
<accession>A0A0G0XJV7</accession>
<evidence type="ECO:0000256" key="4">
    <source>
        <dbReference type="ARBA" id="ARBA00022679"/>
    </source>
</evidence>
<dbReference type="PANTHER" id="PTHR33908">
    <property type="entry name" value="MANNOSYLTRANSFERASE YKCB-RELATED"/>
    <property type="match status" value="1"/>
</dbReference>
<feature type="transmembrane region" description="Helical" evidence="8">
    <location>
        <begin position="235"/>
        <end position="253"/>
    </location>
</feature>
<evidence type="ECO:0000256" key="2">
    <source>
        <dbReference type="ARBA" id="ARBA00022475"/>
    </source>
</evidence>
<keyword evidence="2" id="KW-1003">Cell membrane</keyword>
<comment type="caution">
    <text evidence="10">The sequence shown here is derived from an EMBL/GenBank/DDBJ whole genome shotgun (WGS) entry which is preliminary data.</text>
</comment>
<name>A0A0G0XJV7_9BACT</name>
<dbReference type="PATRIC" id="fig|1619004.3.peg.405"/>
<feature type="transmembrane region" description="Helical" evidence="8">
    <location>
        <begin position="105"/>
        <end position="128"/>
    </location>
</feature>
<keyword evidence="3" id="KW-0328">Glycosyltransferase</keyword>
<dbReference type="Pfam" id="PF13231">
    <property type="entry name" value="PMT_2"/>
    <property type="match status" value="1"/>
</dbReference>
<sequence length="581" mass="65404">MNHLATKITAAVIIAAAAFLAINSSWDDSFIVDEIPHVGAGYSYVTKGDYRLNPEHPPLAKDLAGLALLFLDINQSAFETPVWKDNVNDQWNFGRNLIFGSGNNAILITHVAKFPMLLFFVLSAIIIFVWTRKLYGNGAGLISVFLFSLSPTVLAHSRFVTTDIPALFGVLLSSYFFIKYLEQPTRKGLWLAGISFGIAQLTKFSLILLVPYFIAVALMWAIAHRDIVRSLARTITVMAIGFIFVVWPVYYLHTMNYPAQRQQNDTASLLGSYGNKTLREIEIKAAGVPVIRAMAQYGLGLMMVSQRSGGGNTTYFMGEVRSQAWKEYFPIVYFIKEPLAFWILALVVFIGLGSRASLKWPRNIKDIIRKNFVEFALLGWLAIYWITSIQANLNIGVRHLMPVYGFTFILISGQISNIYQNVSKQKKIVLASTLVAILGWYAYENIASYPYYLAYFNQSAGGPAGGHRYVADSNLDWGQDLKRLSDWTDGSGIKKIYLDYFGWSDPYYYLKDKYVWININSFSSEEDFLSRHPEGGYIAISGTFLMQSLDSSKPNYLWLYAKKPTVVVGNSIFVWKVAGSR</sequence>
<feature type="transmembrane region" description="Helical" evidence="8">
    <location>
        <begin position="399"/>
        <end position="416"/>
    </location>
</feature>
<dbReference type="Proteomes" id="UP000034256">
    <property type="component" value="Unassembled WGS sequence"/>
</dbReference>
<evidence type="ECO:0000259" key="9">
    <source>
        <dbReference type="Pfam" id="PF13231"/>
    </source>
</evidence>
<evidence type="ECO:0000313" key="11">
    <source>
        <dbReference type="Proteomes" id="UP000034256"/>
    </source>
</evidence>
<dbReference type="AlphaFoldDB" id="A0A0G0XJV7"/>
<evidence type="ECO:0000256" key="1">
    <source>
        <dbReference type="ARBA" id="ARBA00004651"/>
    </source>
</evidence>
<comment type="subcellular location">
    <subcellularLocation>
        <location evidence="1">Cell membrane</location>
        <topology evidence="1">Multi-pass membrane protein</topology>
    </subcellularLocation>
</comment>
<dbReference type="EMBL" id="LCCF01000005">
    <property type="protein sequence ID" value="KKS25195.1"/>
    <property type="molecule type" value="Genomic_DNA"/>
</dbReference>
<dbReference type="PANTHER" id="PTHR33908:SF11">
    <property type="entry name" value="MEMBRANE PROTEIN"/>
    <property type="match status" value="1"/>
</dbReference>
<dbReference type="InterPro" id="IPR038731">
    <property type="entry name" value="RgtA/B/C-like"/>
</dbReference>
<dbReference type="InterPro" id="IPR050297">
    <property type="entry name" value="LipidA_mod_glycosyltrf_83"/>
</dbReference>
<keyword evidence="6 8" id="KW-1133">Transmembrane helix</keyword>
<feature type="transmembrane region" description="Helical" evidence="8">
    <location>
        <begin position="164"/>
        <end position="181"/>
    </location>
</feature>
<evidence type="ECO:0000256" key="3">
    <source>
        <dbReference type="ARBA" id="ARBA00022676"/>
    </source>
</evidence>
<keyword evidence="7 8" id="KW-0472">Membrane</keyword>
<keyword evidence="4 10" id="KW-0808">Transferase</keyword>
<organism evidence="10 11">
    <name type="scientific">Candidatus Wolfebacteria bacterium GW2011_GWA2_42_10</name>
    <dbReference type="NCBI Taxonomy" id="1619004"/>
    <lineage>
        <taxon>Bacteria</taxon>
        <taxon>Candidatus Wolfeibacteriota</taxon>
    </lineage>
</organism>
<feature type="transmembrane region" description="Helical" evidence="8">
    <location>
        <begin position="428"/>
        <end position="443"/>
    </location>
</feature>
<feature type="transmembrane region" description="Helical" evidence="8">
    <location>
        <begin position="331"/>
        <end position="352"/>
    </location>
</feature>
<dbReference type="GO" id="GO:0009103">
    <property type="term" value="P:lipopolysaccharide biosynthetic process"/>
    <property type="evidence" value="ECO:0007669"/>
    <property type="project" value="UniProtKB-ARBA"/>
</dbReference>
<feature type="domain" description="Glycosyltransferase RgtA/B/C/D-like" evidence="9">
    <location>
        <begin position="112"/>
        <end position="246"/>
    </location>
</feature>